<dbReference type="GO" id="GO:0005525">
    <property type="term" value="F:GTP binding"/>
    <property type="evidence" value="ECO:0007669"/>
    <property type="project" value="UniProtKB-KW"/>
</dbReference>
<dbReference type="GO" id="GO:0003924">
    <property type="term" value="F:GTPase activity"/>
    <property type="evidence" value="ECO:0007669"/>
    <property type="project" value="InterPro"/>
</dbReference>
<feature type="region of interest" description="Disordered" evidence="3">
    <location>
        <begin position="189"/>
        <end position="212"/>
    </location>
</feature>
<dbReference type="Proteomes" id="UP000006671">
    <property type="component" value="Unassembled WGS sequence"/>
</dbReference>
<dbReference type="Pfam" id="PF00071">
    <property type="entry name" value="Ras"/>
    <property type="match status" value="1"/>
</dbReference>
<evidence type="ECO:0000256" key="1">
    <source>
        <dbReference type="ARBA" id="ARBA00022741"/>
    </source>
</evidence>
<protein>
    <submittedName>
        <fullName evidence="4">Ras family small GTPase</fullName>
    </submittedName>
</protein>
<dbReference type="InterPro" id="IPR001806">
    <property type="entry name" value="Small_GTPase"/>
</dbReference>
<dbReference type="NCBIfam" id="TIGR00231">
    <property type="entry name" value="small_GTP"/>
    <property type="match status" value="1"/>
</dbReference>
<evidence type="ECO:0000256" key="2">
    <source>
        <dbReference type="ARBA" id="ARBA00023134"/>
    </source>
</evidence>
<accession>D2UXJ8</accession>
<dbReference type="RefSeq" id="XP_002683041.1">
    <property type="nucleotide sequence ID" value="XM_002682995.1"/>
</dbReference>
<dbReference type="PANTHER" id="PTHR24070">
    <property type="entry name" value="RAS, DI-RAS, AND RHEB FAMILY MEMBERS OF SMALL GTPASE SUPERFAMILY"/>
    <property type="match status" value="1"/>
</dbReference>
<gene>
    <name evidence="4" type="ORF">NAEGRDRAFT_61150</name>
</gene>
<evidence type="ECO:0000313" key="4">
    <source>
        <dbReference type="EMBL" id="EFC50297.1"/>
    </source>
</evidence>
<keyword evidence="1" id="KW-0547">Nucleotide-binding</keyword>
<dbReference type="InterPro" id="IPR005225">
    <property type="entry name" value="Small_GTP-bd"/>
</dbReference>
<dbReference type="STRING" id="5762.D2UXJ8"/>
<dbReference type="KEGG" id="ngr:NAEGRDRAFT_61150"/>
<evidence type="ECO:0000313" key="5">
    <source>
        <dbReference type="Proteomes" id="UP000006671"/>
    </source>
</evidence>
<dbReference type="OMA" id="TYRKQAH"/>
<keyword evidence="2" id="KW-0342">GTP-binding</keyword>
<dbReference type="PROSITE" id="PS51421">
    <property type="entry name" value="RAS"/>
    <property type="match status" value="1"/>
</dbReference>
<dbReference type="Gene3D" id="3.40.50.300">
    <property type="entry name" value="P-loop containing nucleotide triphosphate hydrolases"/>
    <property type="match status" value="1"/>
</dbReference>
<dbReference type="AlphaFoldDB" id="D2UXJ8"/>
<evidence type="ECO:0000256" key="3">
    <source>
        <dbReference type="SAM" id="MobiDB-lite"/>
    </source>
</evidence>
<dbReference type="GO" id="GO:0016020">
    <property type="term" value="C:membrane"/>
    <property type="evidence" value="ECO:0007669"/>
    <property type="project" value="InterPro"/>
</dbReference>
<dbReference type="SMART" id="SM00173">
    <property type="entry name" value="RAS"/>
    <property type="match status" value="1"/>
</dbReference>
<keyword evidence="5" id="KW-1185">Reference proteome</keyword>
<dbReference type="eggNOG" id="KOG0395">
    <property type="taxonomic scope" value="Eukaryota"/>
</dbReference>
<dbReference type="SMART" id="SM00174">
    <property type="entry name" value="RHO"/>
    <property type="match status" value="1"/>
</dbReference>
<dbReference type="OrthoDB" id="5976022at2759"/>
<dbReference type="InterPro" id="IPR027417">
    <property type="entry name" value="P-loop_NTPase"/>
</dbReference>
<dbReference type="SUPFAM" id="SSF52540">
    <property type="entry name" value="P-loop containing nucleoside triphosphate hydrolases"/>
    <property type="match status" value="1"/>
</dbReference>
<dbReference type="PROSITE" id="PS51420">
    <property type="entry name" value="RHO"/>
    <property type="match status" value="1"/>
</dbReference>
<organism evidence="5">
    <name type="scientific">Naegleria gruberi</name>
    <name type="common">Amoeba</name>
    <dbReference type="NCBI Taxonomy" id="5762"/>
    <lineage>
        <taxon>Eukaryota</taxon>
        <taxon>Discoba</taxon>
        <taxon>Heterolobosea</taxon>
        <taxon>Tetramitia</taxon>
        <taxon>Eutetramitia</taxon>
        <taxon>Vahlkampfiidae</taxon>
        <taxon>Naegleria</taxon>
    </lineage>
</organism>
<feature type="compositionally biased region" description="Basic and acidic residues" evidence="3">
    <location>
        <begin position="189"/>
        <end position="198"/>
    </location>
</feature>
<dbReference type="CDD" id="cd00876">
    <property type="entry name" value="Ras"/>
    <property type="match status" value="1"/>
</dbReference>
<reference evidence="4 5" key="1">
    <citation type="journal article" date="2010" name="Cell">
        <title>The genome of Naegleria gruberi illuminates early eukaryotic versatility.</title>
        <authorList>
            <person name="Fritz-Laylin L.K."/>
            <person name="Prochnik S.E."/>
            <person name="Ginger M.L."/>
            <person name="Dacks J.B."/>
            <person name="Carpenter M.L."/>
            <person name="Field M.C."/>
            <person name="Kuo A."/>
            <person name="Paredez A."/>
            <person name="Chapman J."/>
            <person name="Pham J."/>
            <person name="Shu S."/>
            <person name="Neupane R."/>
            <person name="Cipriano M."/>
            <person name="Mancuso J."/>
            <person name="Tu H."/>
            <person name="Salamov A."/>
            <person name="Lindquist E."/>
            <person name="Shapiro H."/>
            <person name="Lucas S."/>
            <person name="Grigoriev I.V."/>
            <person name="Cande W.Z."/>
            <person name="Fulton C."/>
            <person name="Rokhsar D.S."/>
            <person name="Dawson S.C."/>
        </authorList>
    </citation>
    <scope>NUCLEOTIDE SEQUENCE [LARGE SCALE GENOMIC DNA]</scope>
    <source>
        <strain evidence="4 5">NEG-M</strain>
    </source>
</reference>
<dbReference type="FunFam" id="3.40.50.300:FF:001423">
    <property type="entry name" value="Ras family GTPase"/>
    <property type="match status" value="1"/>
</dbReference>
<sequence>MAPQKQSLDHVHEKIVVLGSGGVGKSAVILQFIQSVFVEVYDPTLEDSYKKEIIIDSTPVTLEIIDTAGQEELTSLRDNYVKNGDGFLLVYSITSSQSFEEIEDLIEQIMRAKNIDSENPTELSKNLSAVIIGNKADLQNERAVSNQSLQKLGERFKGKIPIFETSAKEKINIEESFMALARQIFDKKTGKQPAKKEGGTSSNSSESCCILL</sequence>
<dbReference type="GeneID" id="8863762"/>
<dbReference type="PROSITE" id="PS51419">
    <property type="entry name" value="RAB"/>
    <property type="match status" value="1"/>
</dbReference>
<dbReference type="SMART" id="SM00175">
    <property type="entry name" value="RAB"/>
    <property type="match status" value="1"/>
</dbReference>
<feature type="compositionally biased region" description="Polar residues" evidence="3">
    <location>
        <begin position="199"/>
        <end position="212"/>
    </location>
</feature>
<proteinExistence type="predicted"/>
<dbReference type="InParanoid" id="D2UXJ8"/>
<dbReference type="PRINTS" id="PR00449">
    <property type="entry name" value="RASTRNSFRMNG"/>
</dbReference>
<dbReference type="EMBL" id="GG738845">
    <property type="protein sequence ID" value="EFC50297.1"/>
    <property type="molecule type" value="Genomic_DNA"/>
</dbReference>
<dbReference type="GO" id="GO:0007165">
    <property type="term" value="P:signal transduction"/>
    <property type="evidence" value="ECO:0007669"/>
    <property type="project" value="InterPro"/>
</dbReference>
<dbReference type="VEuPathDB" id="AmoebaDB:NAEGRDRAFT_61150"/>
<name>D2UXJ8_NAEGR</name>
<dbReference type="InterPro" id="IPR020849">
    <property type="entry name" value="Small_GTPase_Ras-type"/>
</dbReference>